<comment type="caution">
    <text evidence="1">The sequence shown here is derived from an EMBL/GenBank/DDBJ whole genome shotgun (WGS) entry which is preliminary data.</text>
</comment>
<accession>A0A8H2XM41</accession>
<protein>
    <submittedName>
        <fullName evidence="1">Uncharacterized protein</fullName>
    </submittedName>
</protein>
<dbReference type="SUPFAM" id="SSF50370">
    <property type="entry name" value="Ricin B-like lectins"/>
    <property type="match status" value="1"/>
</dbReference>
<dbReference type="Proteomes" id="UP000663853">
    <property type="component" value="Unassembled WGS sequence"/>
</dbReference>
<organism evidence="1 2">
    <name type="scientific">Rhizoctonia solani</name>
    <dbReference type="NCBI Taxonomy" id="456999"/>
    <lineage>
        <taxon>Eukaryota</taxon>
        <taxon>Fungi</taxon>
        <taxon>Dikarya</taxon>
        <taxon>Basidiomycota</taxon>
        <taxon>Agaricomycotina</taxon>
        <taxon>Agaricomycetes</taxon>
        <taxon>Cantharellales</taxon>
        <taxon>Ceratobasidiaceae</taxon>
        <taxon>Rhizoctonia</taxon>
    </lineage>
</organism>
<dbReference type="InterPro" id="IPR035992">
    <property type="entry name" value="Ricin_B-like_lectins"/>
</dbReference>
<dbReference type="EMBL" id="CAJMXA010000425">
    <property type="protein sequence ID" value="CAE6430287.1"/>
    <property type="molecule type" value="Genomic_DNA"/>
</dbReference>
<dbReference type="Gene3D" id="2.80.10.50">
    <property type="match status" value="1"/>
</dbReference>
<sequence>MGIEPGVYNINNDNNNYAVMMYGNEEPGTPMVCVPDPNGQTQFTVEESGPGTNRYIIKSDRFRFNVGAAPENLHAQPSPFATPERFEWSIEPAGPHLYKIHVPNMNAYWSLPDGPSQTPILIQDAQGRPEEVWRMIKVRDN</sequence>
<dbReference type="AlphaFoldDB" id="A0A8H2XM41"/>
<name>A0A8H2XM41_9AGAM</name>
<proteinExistence type="predicted"/>
<evidence type="ECO:0000313" key="1">
    <source>
        <dbReference type="EMBL" id="CAE6430287.1"/>
    </source>
</evidence>
<gene>
    <name evidence="1" type="ORF">RDB_LOCUS22885</name>
</gene>
<evidence type="ECO:0000313" key="2">
    <source>
        <dbReference type="Proteomes" id="UP000663853"/>
    </source>
</evidence>
<reference evidence="1" key="1">
    <citation type="submission" date="2021-01" db="EMBL/GenBank/DDBJ databases">
        <authorList>
            <person name="Kaushik A."/>
        </authorList>
    </citation>
    <scope>NUCLEOTIDE SEQUENCE</scope>
    <source>
        <strain evidence="1">AG6-10EEA</strain>
    </source>
</reference>